<proteinExistence type="inferred from homology"/>
<accession>A0A1M5DDB3</accession>
<dbReference type="EMBL" id="FQUS01000011">
    <property type="protein sequence ID" value="SHF64834.1"/>
    <property type="molecule type" value="Genomic_DNA"/>
</dbReference>
<dbReference type="PROSITE" id="PS00941">
    <property type="entry name" value="CARBOXYLESTERASE_B_2"/>
    <property type="match status" value="1"/>
</dbReference>
<dbReference type="Pfam" id="PF00135">
    <property type="entry name" value="COesterase"/>
    <property type="match status" value="1"/>
</dbReference>
<keyword evidence="4" id="KW-0732">Signal</keyword>
<dbReference type="InterPro" id="IPR019826">
    <property type="entry name" value="Carboxylesterase_B_AS"/>
</dbReference>
<reference evidence="6 7" key="1">
    <citation type="submission" date="2016-11" db="EMBL/GenBank/DDBJ databases">
        <authorList>
            <person name="Jaros S."/>
            <person name="Januszkiewicz K."/>
            <person name="Wedrychowicz H."/>
        </authorList>
    </citation>
    <scope>NUCLEOTIDE SEQUENCE [LARGE SCALE GENOMIC DNA]</scope>
    <source>
        <strain evidence="6 7">DSM 21986</strain>
    </source>
</reference>
<dbReference type="OrthoDB" id="9775851at2"/>
<dbReference type="InterPro" id="IPR050309">
    <property type="entry name" value="Type-B_Carboxylest/Lipase"/>
</dbReference>
<dbReference type="Gene3D" id="3.40.50.1820">
    <property type="entry name" value="alpha/beta hydrolase"/>
    <property type="match status" value="1"/>
</dbReference>
<organism evidence="6 7">
    <name type="scientific">Fodinibius roseus</name>
    <dbReference type="NCBI Taxonomy" id="1194090"/>
    <lineage>
        <taxon>Bacteria</taxon>
        <taxon>Pseudomonadati</taxon>
        <taxon>Balneolota</taxon>
        <taxon>Balneolia</taxon>
        <taxon>Balneolales</taxon>
        <taxon>Balneolaceae</taxon>
        <taxon>Fodinibius</taxon>
    </lineage>
</organism>
<protein>
    <recommendedName>
        <fullName evidence="4">Carboxylic ester hydrolase</fullName>
        <ecNumber evidence="4">3.1.1.-</ecNumber>
    </recommendedName>
</protein>
<dbReference type="GO" id="GO:0016787">
    <property type="term" value="F:hydrolase activity"/>
    <property type="evidence" value="ECO:0007669"/>
    <property type="project" value="UniProtKB-KW"/>
</dbReference>
<gene>
    <name evidence="6" type="ORF">SAMN05443144_11177</name>
</gene>
<dbReference type="PROSITE" id="PS01173">
    <property type="entry name" value="LIPASE_GDXG_HIS"/>
    <property type="match status" value="1"/>
</dbReference>
<evidence type="ECO:0000313" key="7">
    <source>
        <dbReference type="Proteomes" id="UP000184041"/>
    </source>
</evidence>
<name>A0A1M5DDB3_9BACT</name>
<sequence length="552" mass="59668">MRKIITGLATIILSCSLQAHHSTLYAQGRDSNSSPTVRTTNGMVRGVTDGKVSSFKGIPYAVPPVGEFRWRPPQPLSSWQGVRETTEYGANCAQAGWGAAPGSITEGSSEDCLFLNIWRPEGTEEGANLPVMVWIHGGAFVGGSGAGATTSGEEFAKQGVILMTFNYRLGRLGHFAFPALSEEHPQEPKGSYAYMDQIAALEWVQENIAAFGGDPINVTIFGFSAGGVSVHSLMTIPAARGLFHKAISESGGGRDGVLTGRPIREDNADPLYTVSAESIGINFARKKGIEGTDEAALAKLRDLSVEEIVDGGQETDGEGGPRTYSGPILDGDLVVETAEIAYKAGRQVDVPLIIGNTSAEVGGSFVNNSSSKEELFSLFGELEDEAKAAYDPEGNKEFAEVITKFNTDWAWGEPARMTARAFVDEGNPAYMYLFSYVPEAMQERMRFGAGHGSEIAYVFNNLDARRGDTEPTAEEQRLAQVMNTYWANFAKTGDPNGAGVPKWPVYQTQNEEILKIESDGKTVGKLDPRKERLDVIKKAIEKFRAHLQSRGI</sequence>
<evidence type="ECO:0000256" key="4">
    <source>
        <dbReference type="RuleBase" id="RU361235"/>
    </source>
</evidence>
<dbReference type="InterPro" id="IPR002018">
    <property type="entry name" value="CarbesteraseB"/>
</dbReference>
<dbReference type="PANTHER" id="PTHR11559">
    <property type="entry name" value="CARBOXYLESTERASE"/>
    <property type="match status" value="1"/>
</dbReference>
<keyword evidence="3 4" id="KW-0378">Hydrolase</keyword>
<evidence type="ECO:0000256" key="2">
    <source>
        <dbReference type="ARBA" id="ARBA00010515"/>
    </source>
</evidence>
<dbReference type="InterPro" id="IPR002168">
    <property type="entry name" value="Lipase_GDXG_HIS_AS"/>
</dbReference>
<dbReference type="SUPFAM" id="SSF53474">
    <property type="entry name" value="alpha/beta-Hydrolases"/>
    <property type="match status" value="1"/>
</dbReference>
<dbReference type="Proteomes" id="UP000184041">
    <property type="component" value="Unassembled WGS sequence"/>
</dbReference>
<dbReference type="InterPro" id="IPR029058">
    <property type="entry name" value="AB_hydrolase_fold"/>
</dbReference>
<evidence type="ECO:0000256" key="1">
    <source>
        <dbReference type="ARBA" id="ARBA00005964"/>
    </source>
</evidence>
<dbReference type="PROSITE" id="PS51257">
    <property type="entry name" value="PROKAR_LIPOPROTEIN"/>
    <property type="match status" value="1"/>
</dbReference>
<comment type="similarity">
    <text evidence="1 4">Belongs to the type-B carboxylesterase/lipase family.</text>
</comment>
<dbReference type="PROSITE" id="PS00122">
    <property type="entry name" value="CARBOXYLESTERASE_B_1"/>
    <property type="match status" value="1"/>
</dbReference>
<dbReference type="AlphaFoldDB" id="A0A1M5DDB3"/>
<feature type="domain" description="Carboxylesterase type B" evidence="5">
    <location>
        <begin position="34"/>
        <end position="523"/>
    </location>
</feature>
<comment type="similarity">
    <text evidence="2">Belongs to the 'GDXG' lipolytic enzyme family.</text>
</comment>
<evidence type="ECO:0000256" key="3">
    <source>
        <dbReference type="ARBA" id="ARBA00022801"/>
    </source>
</evidence>
<evidence type="ECO:0000313" key="6">
    <source>
        <dbReference type="EMBL" id="SHF64834.1"/>
    </source>
</evidence>
<dbReference type="InterPro" id="IPR019819">
    <property type="entry name" value="Carboxylesterase_B_CS"/>
</dbReference>
<keyword evidence="7" id="KW-1185">Reference proteome</keyword>
<evidence type="ECO:0000259" key="5">
    <source>
        <dbReference type="Pfam" id="PF00135"/>
    </source>
</evidence>
<dbReference type="STRING" id="1194090.SAMN05443144_11177"/>
<feature type="chain" id="PRO_5011822485" description="Carboxylic ester hydrolase" evidence="4">
    <location>
        <begin position="22"/>
        <end position="552"/>
    </location>
</feature>
<dbReference type="EC" id="3.1.1.-" evidence="4"/>
<feature type="signal peptide" evidence="4">
    <location>
        <begin position="1"/>
        <end position="21"/>
    </location>
</feature>